<sequence length="514" mass="58244">MRDATQEEQAAFDYFKLRTYQSNAVLRVRELFEEGKHNVLLCAPTAAGKTRIAACLLHLERSAGRRSHFVVDRDPLTKQTSERFDEFRLDHGIVKQKHWRFRPYERVQILSVQTLMRRGWPCDPEPDLIVVDECHTSYQITKQRLERRDTRGLGLTATPFAKGLGQTYDALINVETTNRLIEQGALVPYRIFSPSQPDMKGVKVTGGEWNGEEATSRALQLVGDCVAEYLKHGEGKKFICSAITINHAKELHRQFTAAGVQCEVFTLAEEAVECEDIVTEFRKPDSYIRGLITVSKASKGFDVSDVGVVIMARPLRKSLSDHLQLLGRGLRTSPETGKTECIVLDHSGNCERFWDEMNEFFETGATELDDGTKKPKAAKKKPKAEDVMVKCPSCKTLHKATPSCPSCGFEYPRRATVEHIPGTLQEMLASGNQRKLVADVWPQVCCYARSLNPNDPNRARGKAYAMYKQLTGVMAKADFWSTETKPVSPELRKRLENLDKQYWIKRRAQQRKTA</sequence>
<proteinExistence type="predicted"/>
<dbReference type="AlphaFoldDB" id="A0A158EPC5"/>
<dbReference type="PANTHER" id="PTHR47396">
    <property type="entry name" value="TYPE I RESTRICTION ENZYME ECOKI R PROTEIN"/>
    <property type="match status" value="1"/>
</dbReference>
<dbReference type="Gene3D" id="3.40.50.300">
    <property type="entry name" value="P-loop containing nucleotide triphosphate hydrolases"/>
    <property type="match status" value="2"/>
</dbReference>
<dbReference type="SUPFAM" id="SSF52540">
    <property type="entry name" value="P-loop containing nucleoside triphosphate hydrolases"/>
    <property type="match status" value="1"/>
</dbReference>
<organism evidence="3 4">
    <name type="scientific">Caballeronia udeis</name>
    <dbReference type="NCBI Taxonomy" id="1232866"/>
    <lineage>
        <taxon>Bacteria</taxon>
        <taxon>Pseudomonadati</taxon>
        <taxon>Pseudomonadota</taxon>
        <taxon>Betaproteobacteria</taxon>
        <taxon>Burkholderiales</taxon>
        <taxon>Burkholderiaceae</taxon>
        <taxon>Caballeronia</taxon>
    </lineage>
</organism>
<name>A0A158EPC5_9BURK</name>
<dbReference type="InterPro" id="IPR001650">
    <property type="entry name" value="Helicase_C-like"/>
</dbReference>
<dbReference type="PANTHER" id="PTHR47396:SF1">
    <property type="entry name" value="ATP-DEPENDENT HELICASE IRC3-RELATED"/>
    <property type="match status" value="1"/>
</dbReference>
<gene>
    <name evidence="3" type="ORF">AWB69_00029</name>
</gene>
<dbReference type="OrthoDB" id="9804086at2"/>
<dbReference type="PROSITE" id="PS51192">
    <property type="entry name" value="HELICASE_ATP_BIND_1"/>
    <property type="match status" value="1"/>
</dbReference>
<dbReference type="Proteomes" id="UP000054683">
    <property type="component" value="Unassembled WGS sequence"/>
</dbReference>
<evidence type="ECO:0000259" key="1">
    <source>
        <dbReference type="PROSITE" id="PS51192"/>
    </source>
</evidence>
<accession>A0A158EPC5</accession>
<feature type="domain" description="Helicase C-terminal" evidence="2">
    <location>
        <begin position="217"/>
        <end position="376"/>
    </location>
</feature>
<dbReference type="EMBL" id="FCOK02000001">
    <property type="protein sequence ID" value="SAL09387.1"/>
    <property type="molecule type" value="Genomic_DNA"/>
</dbReference>
<dbReference type="Pfam" id="PF04851">
    <property type="entry name" value="ResIII"/>
    <property type="match status" value="1"/>
</dbReference>
<dbReference type="InterPro" id="IPR050742">
    <property type="entry name" value="Helicase_Restrict-Modif_Enz"/>
</dbReference>
<dbReference type="InterPro" id="IPR014001">
    <property type="entry name" value="Helicase_ATP-bd"/>
</dbReference>
<dbReference type="GO" id="GO:0005524">
    <property type="term" value="F:ATP binding"/>
    <property type="evidence" value="ECO:0007669"/>
    <property type="project" value="InterPro"/>
</dbReference>
<dbReference type="InterPro" id="IPR027417">
    <property type="entry name" value="P-loop_NTPase"/>
</dbReference>
<dbReference type="GO" id="GO:0005829">
    <property type="term" value="C:cytosol"/>
    <property type="evidence" value="ECO:0007669"/>
    <property type="project" value="TreeGrafter"/>
</dbReference>
<dbReference type="InterPro" id="IPR006935">
    <property type="entry name" value="Helicase/UvrB_N"/>
</dbReference>
<reference evidence="3 4" key="1">
    <citation type="submission" date="2016-01" db="EMBL/GenBank/DDBJ databases">
        <authorList>
            <person name="Oliw E.H."/>
        </authorList>
    </citation>
    <scope>NUCLEOTIDE SEQUENCE [LARGE SCALE GENOMIC DNA]</scope>
    <source>
        <strain evidence="3">LMG 27134</strain>
    </source>
</reference>
<dbReference type="RefSeq" id="WP_062080841.1">
    <property type="nucleotide sequence ID" value="NZ_FCOK02000001.1"/>
</dbReference>
<protein>
    <submittedName>
        <fullName evidence="3">Type III restriction enzyme, res subunit</fullName>
    </submittedName>
</protein>
<dbReference type="PROSITE" id="PS51194">
    <property type="entry name" value="HELICASE_CTER"/>
    <property type="match status" value="1"/>
</dbReference>
<evidence type="ECO:0000313" key="4">
    <source>
        <dbReference type="Proteomes" id="UP000054683"/>
    </source>
</evidence>
<evidence type="ECO:0000259" key="2">
    <source>
        <dbReference type="PROSITE" id="PS51194"/>
    </source>
</evidence>
<dbReference type="Pfam" id="PF00271">
    <property type="entry name" value="Helicase_C"/>
    <property type="match status" value="1"/>
</dbReference>
<dbReference type="GO" id="GO:0016787">
    <property type="term" value="F:hydrolase activity"/>
    <property type="evidence" value="ECO:0007669"/>
    <property type="project" value="InterPro"/>
</dbReference>
<dbReference type="SMART" id="SM00487">
    <property type="entry name" value="DEXDc"/>
    <property type="match status" value="1"/>
</dbReference>
<evidence type="ECO:0000313" key="3">
    <source>
        <dbReference type="EMBL" id="SAL09387.1"/>
    </source>
</evidence>
<dbReference type="GO" id="GO:0003677">
    <property type="term" value="F:DNA binding"/>
    <property type="evidence" value="ECO:0007669"/>
    <property type="project" value="InterPro"/>
</dbReference>
<feature type="domain" description="Helicase ATP-binding" evidence="1">
    <location>
        <begin position="30"/>
        <end position="177"/>
    </location>
</feature>